<dbReference type="KEGG" id="blac:94345426"/>
<accession>A0A976IFT5</accession>
<feature type="region of interest" description="Disordered" evidence="1">
    <location>
        <begin position="1"/>
        <end position="26"/>
    </location>
</feature>
<gene>
    <name evidence="3" type="ORF">CCR75_001654</name>
</gene>
<dbReference type="SUPFAM" id="SSF49879">
    <property type="entry name" value="SMAD/FHA domain"/>
    <property type="match status" value="1"/>
</dbReference>
<dbReference type="InterPro" id="IPR000253">
    <property type="entry name" value="FHA_dom"/>
</dbReference>
<keyword evidence="4" id="KW-1185">Reference proteome</keyword>
<name>A0A976IFT5_BRELC</name>
<evidence type="ECO:0000313" key="3">
    <source>
        <dbReference type="EMBL" id="TDH70307.1"/>
    </source>
</evidence>
<dbReference type="OrthoDB" id="73252at2759"/>
<dbReference type="Proteomes" id="UP000294530">
    <property type="component" value="Unassembled WGS sequence"/>
</dbReference>
<dbReference type="Gene3D" id="2.60.200.20">
    <property type="match status" value="1"/>
</dbReference>
<feature type="region of interest" description="Disordered" evidence="1">
    <location>
        <begin position="149"/>
        <end position="173"/>
    </location>
</feature>
<dbReference type="AlphaFoldDB" id="A0A976IFT5"/>
<dbReference type="EMBL" id="SHOA02000010">
    <property type="protein sequence ID" value="TDH70307.1"/>
    <property type="molecule type" value="Genomic_DNA"/>
</dbReference>
<comment type="caution">
    <text evidence="3">The sequence shown here is derived from an EMBL/GenBank/DDBJ whole genome shotgun (WGS) entry which is preliminary data.</text>
</comment>
<evidence type="ECO:0000256" key="1">
    <source>
        <dbReference type="SAM" id="MobiDB-lite"/>
    </source>
</evidence>
<feature type="domain" description="FHA" evidence="2">
    <location>
        <begin position="45"/>
        <end position="106"/>
    </location>
</feature>
<protein>
    <recommendedName>
        <fullName evidence="2">FHA domain-containing protein</fullName>
    </recommendedName>
</protein>
<dbReference type="GeneID" id="94345426"/>
<feature type="region of interest" description="Disordered" evidence="1">
    <location>
        <begin position="268"/>
        <end position="287"/>
    </location>
</feature>
<proteinExistence type="predicted"/>
<organism evidence="3 4">
    <name type="scientific">Bremia lactucae</name>
    <name type="common">Lettuce downy mildew</name>
    <dbReference type="NCBI Taxonomy" id="4779"/>
    <lineage>
        <taxon>Eukaryota</taxon>
        <taxon>Sar</taxon>
        <taxon>Stramenopiles</taxon>
        <taxon>Oomycota</taxon>
        <taxon>Peronosporomycetes</taxon>
        <taxon>Peronosporales</taxon>
        <taxon>Peronosporaceae</taxon>
        <taxon>Bremia</taxon>
    </lineage>
</organism>
<sequence>MPSTSTCKTVLRVGRPPDNYNPPQHKEDGYFLPSANGIVLGTGWQATYKLQRSSKADEAHGTLERTSKRGIWVYSDHSNHGTLVNNKVKVHHDAVVVHHGDQLQLGQMKIFLCLEMGTFLTPLEAQKVDVIDHVGPVKEIHQTIEEPTRLAQRRASTPSSPAALMSKDQQKKQRLPPIDTMNLNQVVHKGSVATHSIVAPFANTAVPITSPKWALDRPQLQRFGHEIENVVAEAKGSCSLPPLEYSNSPMVSPSSIKTRIRHDSFQESPQSAFTHIPAPIKTPPGRLTARRDDLRIQVSKKMAAAAPRVSRNTIIPTVVHLPLTPASPIALRDIRNQQESLKTILQHKHDEEKVLKQQQEEWMRTNTFHPNDHCRHVSDSLKALPLNLKDQGLGDTKDEAWVLKAPVLLRTISLGGAEPSIMTPTFTARNDNTTDRLQHNKLKNRRKTTPLVLNLDQLRQLERETMCVENKLKVYSSTESIASTASTVITCHRRITSSVSSESARSVDLCDFVGYEDDPEDMTTSYRMADFEDSDELVGHAREQQTSAFKSTCLPRASSLYGSLSPLLSSNSSDTRFGSPRRCRSKTYTASRSSNIHDLIAEGDASLRSSRVWNFKKEYVK</sequence>
<evidence type="ECO:0000313" key="4">
    <source>
        <dbReference type="Proteomes" id="UP000294530"/>
    </source>
</evidence>
<dbReference type="Pfam" id="PF00498">
    <property type="entry name" value="FHA"/>
    <property type="match status" value="1"/>
</dbReference>
<reference evidence="3 4" key="1">
    <citation type="journal article" date="2021" name="Genome Biol.">
        <title>AFLAP: assembly-free linkage analysis pipeline using k-mers from genome sequencing data.</title>
        <authorList>
            <person name="Fletcher K."/>
            <person name="Zhang L."/>
            <person name="Gil J."/>
            <person name="Han R."/>
            <person name="Cavanaugh K."/>
            <person name="Michelmore R."/>
        </authorList>
    </citation>
    <scope>NUCLEOTIDE SEQUENCE [LARGE SCALE GENOMIC DNA]</scope>
    <source>
        <strain evidence="3 4">SF5</strain>
    </source>
</reference>
<dbReference type="RefSeq" id="XP_067819806.1">
    <property type="nucleotide sequence ID" value="XM_067959755.1"/>
</dbReference>
<dbReference type="InterPro" id="IPR008984">
    <property type="entry name" value="SMAD_FHA_dom_sf"/>
</dbReference>
<evidence type="ECO:0000259" key="2">
    <source>
        <dbReference type="Pfam" id="PF00498"/>
    </source>
</evidence>